<dbReference type="KEGG" id="rsb:RS694_10750"/>
<dbReference type="AlphaFoldDB" id="A0A1P8KAC3"/>
<proteinExistence type="predicted"/>
<name>A0A1P8KAC3_9BURK</name>
<dbReference type="GO" id="GO:0003677">
    <property type="term" value="F:DNA binding"/>
    <property type="evidence" value="ECO:0007669"/>
    <property type="project" value="InterPro"/>
</dbReference>
<dbReference type="SUPFAM" id="SSF47413">
    <property type="entry name" value="lambda repressor-like DNA-binding domains"/>
    <property type="match status" value="1"/>
</dbReference>
<dbReference type="InterPro" id="IPR010982">
    <property type="entry name" value="Lambda_DNA-bd_dom_sf"/>
</dbReference>
<dbReference type="Pfam" id="PF13560">
    <property type="entry name" value="HTH_31"/>
    <property type="match status" value="1"/>
</dbReference>
<dbReference type="eggNOG" id="COG1476">
    <property type="taxonomic scope" value="Bacteria"/>
</dbReference>
<evidence type="ECO:0000313" key="2">
    <source>
        <dbReference type="EMBL" id="APW42964.1"/>
    </source>
</evidence>
<dbReference type="CDD" id="cd00093">
    <property type="entry name" value="HTH_XRE"/>
    <property type="match status" value="1"/>
</dbReference>
<organism evidence="2 3">
    <name type="scientific">Rhodoferax saidenbachensis</name>
    <dbReference type="NCBI Taxonomy" id="1484693"/>
    <lineage>
        <taxon>Bacteria</taxon>
        <taxon>Pseudomonadati</taxon>
        <taxon>Pseudomonadota</taxon>
        <taxon>Betaproteobacteria</taxon>
        <taxon>Burkholderiales</taxon>
        <taxon>Comamonadaceae</taxon>
        <taxon>Rhodoferax</taxon>
    </lineage>
</organism>
<dbReference type="STRING" id="1484693.RS694_10750"/>
<evidence type="ECO:0000259" key="1">
    <source>
        <dbReference type="PROSITE" id="PS50943"/>
    </source>
</evidence>
<evidence type="ECO:0000313" key="3">
    <source>
        <dbReference type="Proteomes" id="UP000186110"/>
    </source>
</evidence>
<dbReference type="InterPro" id="IPR001387">
    <property type="entry name" value="Cro/C1-type_HTH"/>
</dbReference>
<feature type="domain" description="HTH cro/C1-type" evidence="1">
    <location>
        <begin position="14"/>
        <end position="68"/>
    </location>
</feature>
<dbReference type="Gene3D" id="1.10.260.40">
    <property type="entry name" value="lambda repressor-like DNA-binding domains"/>
    <property type="match status" value="1"/>
</dbReference>
<dbReference type="SMART" id="SM00530">
    <property type="entry name" value="HTH_XRE"/>
    <property type="match status" value="1"/>
</dbReference>
<keyword evidence="3" id="KW-1185">Reference proteome</keyword>
<accession>A0A1P8KAC3</accession>
<reference evidence="2 3" key="1">
    <citation type="submission" date="2017-01" db="EMBL/GenBank/DDBJ databases">
        <authorList>
            <person name="Mah S.A."/>
            <person name="Swanson W.J."/>
            <person name="Moy G.W."/>
            <person name="Vacquier V.D."/>
        </authorList>
    </citation>
    <scope>NUCLEOTIDE SEQUENCE [LARGE SCALE GENOMIC DNA]</scope>
    <source>
        <strain evidence="2 3">DSM 22694</strain>
    </source>
</reference>
<dbReference type="PROSITE" id="PS50943">
    <property type="entry name" value="HTH_CROC1"/>
    <property type="match status" value="1"/>
</dbReference>
<sequence>MDQSFHLQKLGQTFKAMRTNRGLTQEALAGLAGVTRLKVIAIEAGRSSVAIESYARLAGALGAELTLSPRTRPTLDELKDFQ</sequence>
<dbReference type="Proteomes" id="UP000186110">
    <property type="component" value="Chromosome"/>
</dbReference>
<dbReference type="EMBL" id="CP019239">
    <property type="protein sequence ID" value="APW42964.1"/>
    <property type="molecule type" value="Genomic_DNA"/>
</dbReference>
<gene>
    <name evidence="2" type="ORF">RS694_10750</name>
</gene>
<dbReference type="RefSeq" id="WP_029709047.1">
    <property type="nucleotide sequence ID" value="NZ_CP019239.1"/>
</dbReference>
<protein>
    <submittedName>
        <fullName evidence="2">Transcriptional regulator</fullName>
    </submittedName>
</protein>